<dbReference type="CDD" id="cd03886">
    <property type="entry name" value="M20_Acy1"/>
    <property type="match status" value="1"/>
</dbReference>
<feature type="binding site" evidence="3">
    <location>
        <position position="126"/>
    </location>
    <ligand>
        <name>Mn(2+)</name>
        <dbReference type="ChEBI" id="CHEBI:29035"/>
        <label>2</label>
    </ligand>
</feature>
<feature type="binding site" evidence="3">
    <location>
        <position position="160"/>
    </location>
    <ligand>
        <name>Mn(2+)</name>
        <dbReference type="ChEBI" id="CHEBI:29035"/>
        <label>2</label>
    </ligand>
</feature>
<dbReference type="FunFam" id="3.30.70.360:FF:000014">
    <property type="entry name" value="N-acyl-L-amino acid amidohydrolase"/>
    <property type="match status" value="1"/>
</dbReference>
<dbReference type="RefSeq" id="WP_202820027.1">
    <property type="nucleotide sequence ID" value="NZ_BDGJ01000111.1"/>
</dbReference>
<dbReference type="EMBL" id="BDGJ01000111">
    <property type="protein sequence ID" value="GAW93061.1"/>
    <property type="molecule type" value="Genomic_DNA"/>
</dbReference>
<feature type="binding site" evidence="3">
    <location>
        <position position="124"/>
    </location>
    <ligand>
        <name>Mn(2+)</name>
        <dbReference type="ChEBI" id="CHEBI:29035"/>
        <label>2</label>
    </ligand>
</feature>
<dbReference type="NCBIfam" id="TIGR01891">
    <property type="entry name" value="amidohydrolases"/>
    <property type="match status" value="1"/>
</dbReference>
<protein>
    <recommendedName>
        <fullName evidence="4">Peptidase M20 dimerisation domain-containing protein</fullName>
    </recommendedName>
</protein>
<evidence type="ECO:0000256" key="2">
    <source>
        <dbReference type="ARBA" id="ARBA00022801"/>
    </source>
</evidence>
<dbReference type="InterPro" id="IPR017439">
    <property type="entry name" value="Amidohydrolase"/>
</dbReference>
<feature type="domain" description="Peptidase M20 dimerisation" evidence="4">
    <location>
        <begin position="211"/>
        <end position="302"/>
    </location>
</feature>
<dbReference type="GO" id="GO:0016787">
    <property type="term" value="F:hydrolase activity"/>
    <property type="evidence" value="ECO:0007669"/>
    <property type="project" value="UniProtKB-KW"/>
</dbReference>
<dbReference type="Gene3D" id="3.30.70.360">
    <property type="match status" value="1"/>
</dbReference>
<dbReference type="PANTHER" id="PTHR11014">
    <property type="entry name" value="PEPTIDASE M20 FAMILY MEMBER"/>
    <property type="match status" value="1"/>
</dbReference>
<keyword evidence="2" id="KW-0378">Hydrolase</keyword>
<dbReference type="PIRSF" id="PIRSF005962">
    <property type="entry name" value="Pept_M20D_amidohydro"/>
    <property type="match status" value="1"/>
</dbReference>
<keyword evidence="3" id="KW-0464">Manganese</keyword>
<dbReference type="Pfam" id="PF01546">
    <property type="entry name" value="Peptidase_M20"/>
    <property type="match status" value="1"/>
</dbReference>
<accession>A0A1Z5HUQ2</accession>
<dbReference type="PANTHER" id="PTHR11014:SF63">
    <property type="entry name" value="METALLOPEPTIDASE, PUTATIVE (AFU_ORTHOLOGUE AFUA_6G09600)-RELATED"/>
    <property type="match status" value="1"/>
</dbReference>
<dbReference type="SUPFAM" id="SSF53187">
    <property type="entry name" value="Zn-dependent exopeptidases"/>
    <property type="match status" value="1"/>
</dbReference>
<evidence type="ECO:0000313" key="5">
    <source>
        <dbReference type="EMBL" id="GAW93061.1"/>
    </source>
</evidence>
<dbReference type="Gene3D" id="3.40.630.10">
    <property type="entry name" value="Zn peptidases"/>
    <property type="match status" value="1"/>
</dbReference>
<comment type="cofactor">
    <cofactor evidence="3">
        <name>Mn(2+)</name>
        <dbReference type="ChEBI" id="CHEBI:29035"/>
    </cofactor>
    <text evidence="3">The Mn(2+) ion enhances activity.</text>
</comment>
<dbReference type="InterPro" id="IPR002933">
    <property type="entry name" value="Peptidase_M20"/>
</dbReference>
<dbReference type="Pfam" id="PF07687">
    <property type="entry name" value="M20_dimer"/>
    <property type="match status" value="1"/>
</dbReference>
<reference evidence="6" key="1">
    <citation type="journal article" date="2017" name="Appl. Environ. Microbiol.">
        <title>Genomic Analysis of Calderihabitans maritimus KKC1, a Thermophilic, Hydrogenogenic, Carboxydotrophic Bacterium Isolated from Marine Sediment.</title>
        <authorList>
            <person name="Omae K."/>
            <person name="Yoneda Y."/>
            <person name="Fukuyama Y."/>
            <person name="Yoshida T."/>
            <person name="Sako Y."/>
        </authorList>
    </citation>
    <scope>NUCLEOTIDE SEQUENCE [LARGE SCALE GENOMIC DNA]</scope>
    <source>
        <strain evidence="6">KKC1</strain>
    </source>
</reference>
<dbReference type="Proteomes" id="UP000197032">
    <property type="component" value="Unassembled WGS sequence"/>
</dbReference>
<evidence type="ECO:0000256" key="3">
    <source>
        <dbReference type="PIRSR" id="PIRSR005962-1"/>
    </source>
</evidence>
<sequence length="422" mass="46042">MNETKLDLLNYYVLERIRNMSGFPQFLGMARELLPELVRLRRQIHQNPELGFEEHRTARLVAETLRELNIEVTEGIAKTGVVGLLKGQEDGRVVALRADMDALPLEEKTGLPFASRNQGVMHACGHDAHTAMLLGAAMLLSQVRDRLPGRVKFIFQPCEESPPGGAQGMIQEGVLDKPKVGGIFGLHVNPLMPAGTIGLKEGTVMAAADMFKLVIKGKGGHGATPHHTVDSIVVAAHVIQALQTIPSRYVDPVKPVVLSIGTIHGGTKSNIIAGEVKLSGTVRTLDPSLRERIPELMEKMIKGVSSAFGAECSFEYERGFPPVVNHSQMVELVRRAAAKIVGSKRCFPIKQPSMGGEDFAYYVQRVPGAFFHLGVAKKEGPNYPWHHPQFDIAEEALPVGAAILAQIAVDFLRRQGLNEESN</sequence>
<comment type="similarity">
    <text evidence="1">Belongs to the peptidase M20 family.</text>
</comment>
<feature type="binding site" evidence="3">
    <location>
        <position position="386"/>
    </location>
    <ligand>
        <name>Mn(2+)</name>
        <dbReference type="ChEBI" id="CHEBI:29035"/>
        <label>2</label>
    </ligand>
</feature>
<dbReference type="SUPFAM" id="SSF55031">
    <property type="entry name" value="Bacterial exopeptidase dimerisation domain"/>
    <property type="match status" value="1"/>
</dbReference>
<comment type="caution">
    <text evidence="5">The sequence shown here is derived from an EMBL/GenBank/DDBJ whole genome shotgun (WGS) entry which is preliminary data.</text>
</comment>
<dbReference type="InterPro" id="IPR011650">
    <property type="entry name" value="Peptidase_M20_dimer"/>
</dbReference>
<evidence type="ECO:0000259" key="4">
    <source>
        <dbReference type="Pfam" id="PF07687"/>
    </source>
</evidence>
<dbReference type="GO" id="GO:0046872">
    <property type="term" value="F:metal ion binding"/>
    <property type="evidence" value="ECO:0007669"/>
    <property type="project" value="UniProtKB-KW"/>
</dbReference>
<evidence type="ECO:0000256" key="1">
    <source>
        <dbReference type="ARBA" id="ARBA00006153"/>
    </source>
</evidence>
<keyword evidence="6" id="KW-1185">Reference proteome</keyword>
<feature type="binding site" evidence="3">
    <location>
        <position position="187"/>
    </location>
    <ligand>
        <name>Mn(2+)</name>
        <dbReference type="ChEBI" id="CHEBI:29035"/>
        <label>2</label>
    </ligand>
</feature>
<organism evidence="5 6">
    <name type="scientific">Calderihabitans maritimus</name>
    <dbReference type="NCBI Taxonomy" id="1246530"/>
    <lineage>
        <taxon>Bacteria</taxon>
        <taxon>Bacillati</taxon>
        <taxon>Bacillota</taxon>
        <taxon>Clostridia</taxon>
        <taxon>Neomoorellales</taxon>
        <taxon>Calderihabitantaceae</taxon>
        <taxon>Calderihabitans</taxon>
    </lineage>
</organism>
<keyword evidence="3" id="KW-0479">Metal-binding</keyword>
<dbReference type="AlphaFoldDB" id="A0A1Z5HUQ2"/>
<gene>
    <name evidence="5" type="ORF">KKC1_22020</name>
</gene>
<proteinExistence type="inferred from homology"/>
<name>A0A1Z5HUQ2_9FIRM</name>
<evidence type="ECO:0000313" key="6">
    <source>
        <dbReference type="Proteomes" id="UP000197032"/>
    </source>
</evidence>
<dbReference type="InterPro" id="IPR036264">
    <property type="entry name" value="Bact_exopeptidase_dim_dom"/>
</dbReference>